<reference evidence="3 4" key="1">
    <citation type="submission" date="2024-10" db="EMBL/GenBank/DDBJ databases">
        <title>The Natural Products Discovery Center: Release of the First 8490 Sequenced Strains for Exploring Actinobacteria Biosynthetic Diversity.</title>
        <authorList>
            <person name="Kalkreuter E."/>
            <person name="Kautsar S.A."/>
            <person name="Yang D."/>
            <person name="Bader C.D."/>
            <person name="Teijaro C.N."/>
            <person name="Fluegel L."/>
            <person name="Davis C.M."/>
            <person name="Simpson J.R."/>
            <person name="Lauterbach L."/>
            <person name="Steele A.D."/>
            <person name="Gui C."/>
            <person name="Meng S."/>
            <person name="Li G."/>
            <person name="Viehrig K."/>
            <person name="Ye F."/>
            <person name="Su P."/>
            <person name="Kiefer A.F."/>
            <person name="Nichols A."/>
            <person name="Cepeda A.J."/>
            <person name="Yan W."/>
            <person name="Fan B."/>
            <person name="Jiang Y."/>
            <person name="Adhikari A."/>
            <person name="Zheng C.-J."/>
            <person name="Schuster L."/>
            <person name="Cowan T.M."/>
            <person name="Smanski M.J."/>
            <person name="Chevrette M.G."/>
            <person name="De Carvalho L.P.S."/>
            <person name="Shen B."/>
        </authorList>
    </citation>
    <scope>NUCLEOTIDE SEQUENCE [LARGE SCALE GENOMIC DNA]</scope>
    <source>
        <strain evidence="3 4">NPDC003029</strain>
    </source>
</reference>
<keyword evidence="1" id="KW-0378">Hydrolase</keyword>
<gene>
    <name evidence="3" type="ORF">ACFYWW_05805</name>
</gene>
<evidence type="ECO:0000256" key="1">
    <source>
        <dbReference type="ARBA" id="ARBA00022801"/>
    </source>
</evidence>
<dbReference type="EMBL" id="JBIAPK010000001">
    <property type="protein sequence ID" value="MFF3338239.1"/>
    <property type="molecule type" value="Genomic_DNA"/>
</dbReference>
<keyword evidence="4" id="KW-1185">Reference proteome</keyword>
<name>A0ABW6RC56_9ACTN</name>
<dbReference type="Gene3D" id="2.40.260.10">
    <property type="entry name" value="Sortase"/>
    <property type="match status" value="1"/>
</dbReference>
<accession>A0ABW6RC56</accession>
<evidence type="ECO:0000256" key="2">
    <source>
        <dbReference type="SAM" id="MobiDB-lite"/>
    </source>
</evidence>
<feature type="compositionally biased region" description="Gly residues" evidence="2">
    <location>
        <begin position="9"/>
        <end position="20"/>
    </location>
</feature>
<proteinExistence type="predicted"/>
<comment type="caution">
    <text evidence="3">The sequence shown here is derived from an EMBL/GenBank/DDBJ whole genome shotgun (WGS) entry which is preliminary data.</text>
</comment>
<dbReference type="InterPro" id="IPR042001">
    <property type="entry name" value="Sortase_F"/>
</dbReference>
<evidence type="ECO:0000313" key="3">
    <source>
        <dbReference type="EMBL" id="MFF3338239.1"/>
    </source>
</evidence>
<dbReference type="InterPro" id="IPR023365">
    <property type="entry name" value="Sortase_dom-sf"/>
</dbReference>
<evidence type="ECO:0000313" key="4">
    <source>
        <dbReference type="Proteomes" id="UP001601976"/>
    </source>
</evidence>
<dbReference type="NCBIfam" id="NF033748">
    <property type="entry name" value="class_F_sortase"/>
    <property type="match status" value="1"/>
</dbReference>
<dbReference type="RefSeq" id="WP_355722092.1">
    <property type="nucleotide sequence ID" value="NZ_JBEXNP010000011.1"/>
</dbReference>
<dbReference type="CDD" id="cd05829">
    <property type="entry name" value="Sortase_F"/>
    <property type="match status" value="1"/>
</dbReference>
<dbReference type="InterPro" id="IPR005754">
    <property type="entry name" value="Sortase"/>
</dbReference>
<organism evidence="3 4">
    <name type="scientific">Streptomyces flavidovirens</name>
    <dbReference type="NCBI Taxonomy" id="67298"/>
    <lineage>
        <taxon>Bacteria</taxon>
        <taxon>Bacillati</taxon>
        <taxon>Actinomycetota</taxon>
        <taxon>Actinomycetes</taxon>
        <taxon>Kitasatosporales</taxon>
        <taxon>Streptomycetaceae</taxon>
        <taxon>Streptomyces</taxon>
    </lineage>
</organism>
<dbReference type="SUPFAM" id="SSF63817">
    <property type="entry name" value="Sortase"/>
    <property type="match status" value="1"/>
</dbReference>
<sequence>MSAEDRPADGGGSGEGSGGGRLLTGVTWAVLLLGLWLWGREVTEGPGGRSAPTTGDVAAVGRPLGVPLPPAHPPVDGATPQHLDVRSIGITAPVVRRGLDKWGAVDPPPYNQSSKVGWYGEGAKPGAPGVALFVGHVDTESRPAVFYGLSAARPGEKIRVTGAGGEGLEFTIDDIQVFTRERFDPQKVYGPRESDRAELRLITCGGTYDKKARTYTANVVVSAYLTGAGTGKG</sequence>
<dbReference type="Pfam" id="PF04203">
    <property type="entry name" value="Sortase"/>
    <property type="match status" value="1"/>
</dbReference>
<protein>
    <submittedName>
        <fullName evidence="3">Class F sortase</fullName>
    </submittedName>
</protein>
<feature type="region of interest" description="Disordered" evidence="2">
    <location>
        <begin position="1"/>
        <end position="20"/>
    </location>
</feature>
<dbReference type="Proteomes" id="UP001601976">
    <property type="component" value="Unassembled WGS sequence"/>
</dbReference>